<dbReference type="PROSITE" id="PS50103">
    <property type="entry name" value="ZF_C3H1"/>
    <property type="match status" value="1"/>
</dbReference>
<feature type="region of interest" description="Disordered" evidence="3">
    <location>
        <begin position="1"/>
        <end position="159"/>
    </location>
</feature>
<gene>
    <name evidence="5" type="ORF">PV04_02899</name>
</gene>
<dbReference type="Proteomes" id="UP000054266">
    <property type="component" value="Unassembled WGS sequence"/>
</dbReference>
<feature type="region of interest" description="Disordered" evidence="3">
    <location>
        <begin position="230"/>
        <end position="278"/>
    </location>
</feature>
<evidence type="ECO:0000259" key="4">
    <source>
        <dbReference type="PROSITE" id="PS50103"/>
    </source>
</evidence>
<name>A0A0D2GEQ6_9EURO</name>
<keyword evidence="6" id="KW-1185">Reference proteome</keyword>
<sequence>MSESSRLPSSTAPAGAPKGPKKLRFSTMPPRSYLQPTPSPWVRNRAPSPSSQRQSSSPLVHSPLQKSFQPDMSKSEPSSPERMSTQAIPSRRSRVSEQAAHPRGESRSSSVPMVIRTPQGAEDENHELNQDSLRSRSGPGSPATSPMPSPGENQNGQDRRSVKHLTCFWWWEKGECKYSDDECLYAHYDTGHYTAAPRQVVPGEPAKAGKSLERALTKLALTNRSSASLASLGTFNGNPTGRDSPSVGSGALSRPETPFSLRSRPETPSPRGSVDFGYSAQLRNDNDFLRGLVQQNQREKSALMDTIEGLQKEKSQLTAQLGNMKEERTTLLEEREALQATIKTMQFPSGVNPYMQQGFAAPARSPSTAIFPAQNPWGAIGSSRGNGSSRSNTPVGTPAASPIPQLRSLTYPALGSFGPVGGVPNSNGSGSNGMNDFLPSTMNPGAPAYGSAVRMPTHRSAAPPTSQLENDYGGNGADGERLQNVLRHLGPSF</sequence>
<feature type="compositionally biased region" description="Low complexity" evidence="3">
    <location>
        <begin position="47"/>
        <end position="58"/>
    </location>
</feature>
<keyword evidence="1" id="KW-0862">Zinc</keyword>
<feature type="compositionally biased region" description="Polar residues" evidence="3">
    <location>
        <begin position="1"/>
        <end position="12"/>
    </location>
</feature>
<organism evidence="5 6">
    <name type="scientific">Phialophora macrospora</name>
    <dbReference type="NCBI Taxonomy" id="1851006"/>
    <lineage>
        <taxon>Eukaryota</taxon>
        <taxon>Fungi</taxon>
        <taxon>Dikarya</taxon>
        <taxon>Ascomycota</taxon>
        <taxon>Pezizomycotina</taxon>
        <taxon>Eurotiomycetes</taxon>
        <taxon>Chaetothyriomycetidae</taxon>
        <taxon>Chaetothyriales</taxon>
        <taxon>Herpotrichiellaceae</taxon>
        <taxon>Phialophora</taxon>
    </lineage>
</organism>
<feature type="domain" description="C3H1-type" evidence="4">
    <location>
        <begin position="161"/>
        <end position="190"/>
    </location>
</feature>
<evidence type="ECO:0000256" key="2">
    <source>
        <dbReference type="SAM" id="Coils"/>
    </source>
</evidence>
<protein>
    <recommendedName>
        <fullName evidence="4">C3H1-type domain-containing protein</fullName>
    </recommendedName>
</protein>
<feature type="compositionally biased region" description="Polar residues" evidence="3">
    <location>
        <begin position="230"/>
        <end position="247"/>
    </location>
</feature>
<dbReference type="InterPro" id="IPR000571">
    <property type="entry name" value="Znf_CCCH"/>
</dbReference>
<dbReference type="GO" id="GO:0008270">
    <property type="term" value="F:zinc ion binding"/>
    <property type="evidence" value="ECO:0007669"/>
    <property type="project" value="UniProtKB-KW"/>
</dbReference>
<keyword evidence="2" id="KW-0175">Coiled coil</keyword>
<feature type="region of interest" description="Disordered" evidence="3">
    <location>
        <begin position="365"/>
        <end position="404"/>
    </location>
</feature>
<evidence type="ECO:0000313" key="5">
    <source>
        <dbReference type="EMBL" id="KIW70654.1"/>
    </source>
</evidence>
<dbReference type="EMBL" id="KN846957">
    <property type="protein sequence ID" value="KIW70654.1"/>
    <property type="molecule type" value="Genomic_DNA"/>
</dbReference>
<keyword evidence="1" id="KW-0863">Zinc-finger</keyword>
<feature type="compositionally biased region" description="Polar residues" evidence="3">
    <location>
        <begin position="64"/>
        <end position="88"/>
    </location>
</feature>
<feature type="region of interest" description="Disordered" evidence="3">
    <location>
        <begin position="456"/>
        <end position="481"/>
    </location>
</feature>
<feature type="compositionally biased region" description="Low complexity" evidence="3">
    <location>
        <begin position="381"/>
        <end position="392"/>
    </location>
</feature>
<dbReference type="AlphaFoldDB" id="A0A0D2GEQ6"/>
<evidence type="ECO:0000313" key="6">
    <source>
        <dbReference type="Proteomes" id="UP000054266"/>
    </source>
</evidence>
<feature type="compositionally biased region" description="Polar residues" evidence="3">
    <location>
        <begin position="142"/>
        <end position="156"/>
    </location>
</feature>
<proteinExistence type="predicted"/>
<accession>A0A0D2GEQ6</accession>
<reference evidence="5 6" key="1">
    <citation type="submission" date="2015-01" db="EMBL/GenBank/DDBJ databases">
        <title>The Genome Sequence of Capronia semiimmersa CBS27337.</title>
        <authorList>
            <consortium name="The Broad Institute Genomics Platform"/>
            <person name="Cuomo C."/>
            <person name="de Hoog S."/>
            <person name="Gorbushina A."/>
            <person name="Stielow B."/>
            <person name="Teixiera M."/>
            <person name="Abouelleil A."/>
            <person name="Chapman S.B."/>
            <person name="Priest M."/>
            <person name="Young S.K."/>
            <person name="Wortman J."/>
            <person name="Nusbaum C."/>
            <person name="Birren B."/>
        </authorList>
    </citation>
    <scope>NUCLEOTIDE SEQUENCE [LARGE SCALE GENOMIC DNA]</scope>
    <source>
        <strain evidence="5 6">CBS 27337</strain>
    </source>
</reference>
<dbReference type="HOGENOM" id="CLU_025940_0_0_1"/>
<evidence type="ECO:0000256" key="1">
    <source>
        <dbReference type="PROSITE-ProRule" id="PRU00723"/>
    </source>
</evidence>
<feature type="coiled-coil region" evidence="2">
    <location>
        <begin position="293"/>
        <end position="341"/>
    </location>
</feature>
<evidence type="ECO:0000256" key="3">
    <source>
        <dbReference type="SAM" id="MobiDB-lite"/>
    </source>
</evidence>
<feature type="zinc finger region" description="C3H1-type" evidence="1">
    <location>
        <begin position="161"/>
        <end position="190"/>
    </location>
</feature>
<keyword evidence="1" id="KW-0479">Metal-binding</keyword>